<feature type="region of interest" description="Disordered" evidence="1">
    <location>
        <begin position="78"/>
        <end position="100"/>
    </location>
</feature>
<proteinExistence type="predicted"/>
<reference evidence="2 3" key="1">
    <citation type="submission" date="2019-06" db="EMBL/GenBank/DDBJ databases">
        <title>Genomic insights into carbon and energy metabolism of Deferribacter autotrophicus revealed new metabolic traits in the phylum Deferribacteres.</title>
        <authorList>
            <person name="Slobodkin A.I."/>
            <person name="Slobodkina G.B."/>
            <person name="Allioux M."/>
            <person name="Alain K."/>
            <person name="Jebbar M."/>
            <person name="Shadrin V."/>
            <person name="Kublanov I.V."/>
            <person name="Toshchakov S.V."/>
            <person name="Bonch-Osmolovskaya E.A."/>
        </authorList>
    </citation>
    <scope>NUCLEOTIDE SEQUENCE [LARGE SCALE GENOMIC DNA]</scope>
    <source>
        <strain evidence="2 3">SL50</strain>
    </source>
</reference>
<evidence type="ECO:0000313" key="2">
    <source>
        <dbReference type="EMBL" id="KAA0257535.1"/>
    </source>
</evidence>
<accession>A0A5A8F283</accession>
<keyword evidence="3" id="KW-1185">Reference proteome</keyword>
<sequence length="100" mass="11237">MSKAKNGTIEIIPNTPITRKLASEVIRADSILRSVNNRLMAGHLDYETHQKIISEYQDIVGKITAMNSELTKKLFSRGKKEKEKTVKADDEPKVEKAVVV</sequence>
<organism evidence="2 3">
    <name type="scientific">Deferribacter autotrophicus</name>
    <dbReference type="NCBI Taxonomy" id="500465"/>
    <lineage>
        <taxon>Bacteria</taxon>
        <taxon>Pseudomonadati</taxon>
        <taxon>Deferribacterota</taxon>
        <taxon>Deferribacteres</taxon>
        <taxon>Deferribacterales</taxon>
        <taxon>Deferribacteraceae</taxon>
        <taxon>Deferribacter</taxon>
    </lineage>
</organism>
<gene>
    <name evidence="2" type="ORF">FHQ18_09335</name>
</gene>
<dbReference type="AlphaFoldDB" id="A0A5A8F283"/>
<dbReference type="Proteomes" id="UP000322876">
    <property type="component" value="Unassembled WGS sequence"/>
</dbReference>
<evidence type="ECO:0000256" key="1">
    <source>
        <dbReference type="SAM" id="MobiDB-lite"/>
    </source>
</evidence>
<evidence type="ECO:0000313" key="3">
    <source>
        <dbReference type="Proteomes" id="UP000322876"/>
    </source>
</evidence>
<dbReference type="EMBL" id="VFJB01000007">
    <property type="protein sequence ID" value="KAA0257535.1"/>
    <property type="molecule type" value="Genomic_DNA"/>
</dbReference>
<dbReference type="RefSeq" id="WP_149266916.1">
    <property type="nucleotide sequence ID" value="NZ_VFJB01000007.1"/>
</dbReference>
<protein>
    <submittedName>
        <fullName evidence="2">Uncharacterized protein</fullName>
    </submittedName>
</protein>
<name>A0A5A8F283_9BACT</name>
<comment type="caution">
    <text evidence="2">The sequence shown here is derived from an EMBL/GenBank/DDBJ whole genome shotgun (WGS) entry which is preliminary data.</text>
</comment>